<protein>
    <submittedName>
        <fullName evidence="1">Uncharacterized protein</fullName>
    </submittedName>
</protein>
<reference evidence="1 2" key="1">
    <citation type="submission" date="2014-03" db="EMBL/GenBank/DDBJ databases">
        <title>Genomics of Bifidobacteria.</title>
        <authorList>
            <person name="Ventura M."/>
            <person name="Milani C."/>
            <person name="Lugli G.A."/>
        </authorList>
    </citation>
    <scope>NUCLEOTIDE SEQUENCE [LARGE SCALE GENOMIC DNA]</scope>
    <source>
        <strain evidence="1 2">LMG 10738</strain>
    </source>
</reference>
<dbReference type="AlphaFoldDB" id="A0A087AZL8"/>
<keyword evidence="2" id="KW-1185">Reference proteome</keyword>
<comment type="caution">
    <text evidence="1">The sequence shown here is derived from an EMBL/GenBank/DDBJ whole genome shotgun (WGS) entry which is preliminary data.</text>
</comment>
<dbReference type="Proteomes" id="UP000029067">
    <property type="component" value="Unassembled WGS sequence"/>
</dbReference>
<evidence type="ECO:0000313" key="2">
    <source>
        <dbReference type="Proteomes" id="UP000029067"/>
    </source>
</evidence>
<name>A0A087AZL8_9BIFI</name>
<organism evidence="1 2">
    <name type="scientific">Bifidobacterium cuniculi</name>
    <dbReference type="NCBI Taxonomy" id="1688"/>
    <lineage>
        <taxon>Bacteria</taxon>
        <taxon>Bacillati</taxon>
        <taxon>Actinomycetota</taxon>
        <taxon>Actinomycetes</taxon>
        <taxon>Bifidobacteriales</taxon>
        <taxon>Bifidobacteriaceae</taxon>
        <taxon>Bifidobacterium</taxon>
    </lineage>
</organism>
<sequence>MSLSALERYLKATYTSSFHKEQNEKTSMLHLTCSNGEASQNHTAHITA</sequence>
<dbReference type="EMBL" id="JGYV01000005">
    <property type="protein sequence ID" value="KFI64218.1"/>
    <property type="molecule type" value="Genomic_DNA"/>
</dbReference>
<accession>A0A087AZL8</accession>
<proteinExistence type="predicted"/>
<gene>
    <name evidence="1" type="ORF">BCUN_2082</name>
</gene>
<evidence type="ECO:0000313" key="1">
    <source>
        <dbReference type="EMBL" id="KFI64218.1"/>
    </source>
</evidence>